<name>A0A250JAI2_9BACT</name>
<evidence type="ECO:0000256" key="1">
    <source>
        <dbReference type="ARBA" id="ARBA00006586"/>
    </source>
</evidence>
<dbReference type="InterPro" id="IPR043146">
    <property type="entry name" value="Penicillin_amidase_N_B-knob"/>
</dbReference>
<dbReference type="InterPro" id="IPR043147">
    <property type="entry name" value="Penicillin_amidase_A-knob"/>
</dbReference>
<dbReference type="AlphaFoldDB" id="A0A250JAI2"/>
<keyword evidence="3" id="KW-0378">Hydrolase</keyword>
<protein>
    <recommendedName>
        <fullName evidence="7">Aculeacin A acylase</fullName>
    </recommendedName>
</protein>
<dbReference type="InterPro" id="IPR002692">
    <property type="entry name" value="S45"/>
</dbReference>
<dbReference type="RefSeq" id="WP_232536894.1">
    <property type="nucleotide sequence ID" value="NZ_CP022098.1"/>
</dbReference>
<dbReference type="PANTHER" id="PTHR34218:SF3">
    <property type="entry name" value="ACYL-HOMOSERINE LACTONE ACYLASE PVDQ"/>
    <property type="match status" value="1"/>
</dbReference>
<dbReference type="Pfam" id="PF01804">
    <property type="entry name" value="Penicil_amidase"/>
    <property type="match status" value="1"/>
</dbReference>
<dbReference type="Gene3D" id="3.60.20.10">
    <property type="entry name" value="Glutamine Phosphoribosylpyrophosphate, subunit 1, domain 1"/>
    <property type="match status" value="1"/>
</dbReference>
<dbReference type="Proteomes" id="UP000217257">
    <property type="component" value="Chromosome"/>
</dbReference>
<keyword evidence="4" id="KW-0865">Zymogen</keyword>
<evidence type="ECO:0000256" key="2">
    <source>
        <dbReference type="ARBA" id="ARBA00022729"/>
    </source>
</evidence>
<evidence type="ECO:0008006" key="7">
    <source>
        <dbReference type="Google" id="ProtNLM"/>
    </source>
</evidence>
<dbReference type="InterPro" id="IPR023343">
    <property type="entry name" value="Penicillin_amidase_dom1"/>
</dbReference>
<dbReference type="Gene3D" id="1.10.1400.10">
    <property type="match status" value="1"/>
</dbReference>
<accession>A0A250JAI2</accession>
<comment type="similarity">
    <text evidence="1">Belongs to the peptidase S45 family.</text>
</comment>
<dbReference type="CDD" id="cd01936">
    <property type="entry name" value="Ntn_CA"/>
    <property type="match status" value="1"/>
</dbReference>
<dbReference type="KEGG" id="cfus:CYFUS_005966"/>
<dbReference type="Gene3D" id="2.30.120.10">
    <property type="match status" value="1"/>
</dbReference>
<evidence type="ECO:0000256" key="4">
    <source>
        <dbReference type="ARBA" id="ARBA00023145"/>
    </source>
</evidence>
<reference evidence="5 6" key="1">
    <citation type="submission" date="2017-06" db="EMBL/GenBank/DDBJ databases">
        <title>Sequencing and comparative analysis of myxobacterial genomes.</title>
        <authorList>
            <person name="Rupp O."/>
            <person name="Goesmann A."/>
            <person name="Sogaard-Andersen L."/>
        </authorList>
    </citation>
    <scope>NUCLEOTIDE SEQUENCE [LARGE SCALE GENOMIC DNA]</scope>
    <source>
        <strain evidence="5 6">DSM 52655</strain>
    </source>
</reference>
<organism evidence="5 6">
    <name type="scientific">Cystobacter fuscus</name>
    <dbReference type="NCBI Taxonomy" id="43"/>
    <lineage>
        <taxon>Bacteria</taxon>
        <taxon>Pseudomonadati</taxon>
        <taxon>Myxococcota</taxon>
        <taxon>Myxococcia</taxon>
        <taxon>Myxococcales</taxon>
        <taxon>Cystobacterineae</taxon>
        <taxon>Archangiaceae</taxon>
        <taxon>Cystobacter</taxon>
    </lineage>
</organism>
<dbReference type="Gene3D" id="1.10.439.10">
    <property type="entry name" value="Penicillin Amidohydrolase, domain 1"/>
    <property type="match status" value="1"/>
</dbReference>
<dbReference type="GO" id="GO:0017000">
    <property type="term" value="P:antibiotic biosynthetic process"/>
    <property type="evidence" value="ECO:0007669"/>
    <property type="project" value="InterPro"/>
</dbReference>
<dbReference type="SUPFAM" id="SSF56235">
    <property type="entry name" value="N-terminal nucleophile aminohydrolases (Ntn hydrolases)"/>
    <property type="match status" value="1"/>
</dbReference>
<evidence type="ECO:0000313" key="5">
    <source>
        <dbReference type="EMBL" id="ATB40517.1"/>
    </source>
</evidence>
<dbReference type="GO" id="GO:0016811">
    <property type="term" value="F:hydrolase activity, acting on carbon-nitrogen (but not peptide) bonds, in linear amides"/>
    <property type="evidence" value="ECO:0007669"/>
    <property type="project" value="InterPro"/>
</dbReference>
<dbReference type="InterPro" id="IPR029055">
    <property type="entry name" value="Ntn_hydrolases_N"/>
</dbReference>
<gene>
    <name evidence="5" type="ORF">CYFUS_005966</name>
</gene>
<sequence>MHTDSPSDCFVRSDASARPPRWPTLLLSLALVASTGCPEPEPKPPEPEPRYRATIRRTAHGIPHISASNLGGVGFGQGYAFAQDHACTLADQIIKVRGERARFFGAGAGDAHLSSDFAYHALDLLERGRAGLETQPEDSRQFLEGFTTGYNHFLESPGATRLSCAGQPWLRPIGADEMVAYLINIALTASGYRFVDAIAAAQPPSPKGVQSVPPALPPREEAGLASNGWALGAERTANGRGMVLANPHFPWEGELRLWESHLTVPGQLDVYGVSLLGAPGVVIGFNKDVAWTHTFSSGSRFTAYLLKLVPGKPTTYLYEGQERQMTARTFTLQVLQPDGSLKDVSRTLYSSHHGPLLALPGLGWTGSVAVSYRDANLDNTTFFTQFLGMGRATSLQQYQEVFATAQGSPWVNTMATDREGNTWYTDASATPNLSAEALTKWQQAVATPGSPQATLLAQGIVLLDGSTAINEWVVEPGARSPGLVPFARVPQRSRRDFVFNANDSYWLANPAQPLEGFSPLHGFERVPQTPRTRMNLVALTEVREGGASGADGRFTLEELQATVLDNRGMTAELLRAQVVQRCQANPTGNARGQAVDLTQACAVLAAWDGHYDLSSVGAPLWRELMGIYGTAALQNAGTLFATAFSPAQPMETPNTLVPAPATGADPLLDKLAEAVLRLGDASIAVDTPLGQVQFTPRGGTRTALHGGVAVDGTMNVVSYRILQSTLAGPTPRGTVINSASGLTTDGYVINYGTSFLMAMNYTDSGLEARALLTYGESEDPSHLNDQLQLFSQKQWRPILFSEQEIASSPVLETTTVTRE</sequence>
<evidence type="ECO:0000313" key="6">
    <source>
        <dbReference type="Proteomes" id="UP000217257"/>
    </source>
</evidence>
<proteinExistence type="inferred from homology"/>
<keyword evidence="2" id="KW-0732">Signal</keyword>
<dbReference type="PANTHER" id="PTHR34218">
    <property type="entry name" value="PEPTIDASE S45 PENICILLIN AMIDASE"/>
    <property type="match status" value="1"/>
</dbReference>
<dbReference type="EMBL" id="CP022098">
    <property type="protein sequence ID" value="ATB40517.1"/>
    <property type="molecule type" value="Genomic_DNA"/>
</dbReference>
<evidence type="ECO:0000256" key="3">
    <source>
        <dbReference type="ARBA" id="ARBA00022801"/>
    </source>
</evidence>